<dbReference type="GO" id="GO:0030215">
    <property type="term" value="F:semaphorin receptor binding"/>
    <property type="evidence" value="ECO:0007669"/>
    <property type="project" value="InterPro"/>
</dbReference>
<keyword evidence="5" id="KW-1185">Reference proteome</keyword>
<dbReference type="GO" id="GO:0005886">
    <property type="term" value="C:plasma membrane"/>
    <property type="evidence" value="ECO:0007669"/>
    <property type="project" value="TreeGrafter"/>
</dbReference>
<dbReference type="Gene3D" id="2.130.10.10">
    <property type="entry name" value="YVTN repeat-like/Quinoprotein amine dehydrogenase"/>
    <property type="match status" value="1"/>
</dbReference>
<dbReference type="PANTHER" id="PTHR11036">
    <property type="entry name" value="SEMAPHORIN"/>
    <property type="match status" value="1"/>
</dbReference>
<organism evidence="4 5">
    <name type="scientific">Plakobranchus ocellatus</name>
    <dbReference type="NCBI Taxonomy" id="259542"/>
    <lineage>
        <taxon>Eukaryota</taxon>
        <taxon>Metazoa</taxon>
        <taxon>Spiralia</taxon>
        <taxon>Lophotrochozoa</taxon>
        <taxon>Mollusca</taxon>
        <taxon>Gastropoda</taxon>
        <taxon>Heterobranchia</taxon>
        <taxon>Euthyneura</taxon>
        <taxon>Panpulmonata</taxon>
        <taxon>Sacoglossa</taxon>
        <taxon>Placobranchoidea</taxon>
        <taxon>Plakobranchidae</taxon>
        <taxon>Plakobranchus</taxon>
    </lineage>
</organism>
<dbReference type="Proteomes" id="UP000735302">
    <property type="component" value="Unassembled WGS sequence"/>
</dbReference>
<dbReference type="InterPro" id="IPR013783">
    <property type="entry name" value="Ig-like_fold"/>
</dbReference>
<protein>
    <submittedName>
        <fullName evidence="4">Semaphorin-2a</fullName>
    </submittedName>
</protein>
<evidence type="ECO:0000259" key="3">
    <source>
        <dbReference type="PROSITE" id="PS51004"/>
    </source>
</evidence>
<evidence type="ECO:0000313" key="4">
    <source>
        <dbReference type="EMBL" id="GFO38050.1"/>
    </source>
</evidence>
<dbReference type="GO" id="GO:0071526">
    <property type="term" value="P:semaphorin-plexin signaling pathway"/>
    <property type="evidence" value="ECO:0007669"/>
    <property type="project" value="TreeGrafter"/>
</dbReference>
<gene>
    <name evidence="4" type="ORF">PoB_006455500</name>
</gene>
<dbReference type="GO" id="GO:0007411">
    <property type="term" value="P:axon guidance"/>
    <property type="evidence" value="ECO:0007669"/>
    <property type="project" value="TreeGrafter"/>
</dbReference>
<proteinExistence type="inferred from homology"/>
<comment type="similarity">
    <text evidence="1">Belongs to the semaphorin family.</text>
</comment>
<dbReference type="GO" id="GO:0030335">
    <property type="term" value="P:positive regulation of cell migration"/>
    <property type="evidence" value="ECO:0007669"/>
    <property type="project" value="TreeGrafter"/>
</dbReference>
<dbReference type="InterPro" id="IPR036352">
    <property type="entry name" value="Semap_dom_sf"/>
</dbReference>
<name>A0AAV4D1R7_9GAST</name>
<accession>A0AAV4D1R7</accession>
<evidence type="ECO:0000313" key="5">
    <source>
        <dbReference type="Proteomes" id="UP000735302"/>
    </source>
</evidence>
<reference evidence="4 5" key="1">
    <citation type="journal article" date="2021" name="Elife">
        <title>Chloroplast acquisition without the gene transfer in kleptoplastic sea slugs, Plakobranchus ocellatus.</title>
        <authorList>
            <person name="Maeda T."/>
            <person name="Takahashi S."/>
            <person name="Yoshida T."/>
            <person name="Shimamura S."/>
            <person name="Takaki Y."/>
            <person name="Nagai Y."/>
            <person name="Toyoda A."/>
            <person name="Suzuki Y."/>
            <person name="Arimoto A."/>
            <person name="Ishii H."/>
            <person name="Satoh N."/>
            <person name="Nishiyama T."/>
            <person name="Hasebe M."/>
            <person name="Maruyama T."/>
            <person name="Minagawa J."/>
            <person name="Obokata J."/>
            <person name="Shigenobu S."/>
        </authorList>
    </citation>
    <scope>NUCLEOTIDE SEQUENCE [LARGE SCALE GENOMIC DNA]</scope>
</reference>
<dbReference type="PANTHER" id="PTHR11036:SF127">
    <property type="entry name" value="SEMAPHORIN-1A"/>
    <property type="match status" value="1"/>
</dbReference>
<dbReference type="SUPFAM" id="SSF48726">
    <property type="entry name" value="Immunoglobulin"/>
    <property type="match status" value="1"/>
</dbReference>
<evidence type="ECO:0000256" key="2">
    <source>
        <dbReference type="PROSITE-ProRule" id="PRU00352"/>
    </source>
</evidence>
<dbReference type="Gene3D" id="2.60.40.10">
    <property type="entry name" value="Immunoglobulins"/>
    <property type="match status" value="1"/>
</dbReference>
<sequence length="690" mass="78625">MRFAAPGVSCHGFLQAWLDSNQTGSERGCYADFSKDKTVCRHERGKGGRGRLSRNRIYGLYLKNIENKSKRLKQEFRPATTSTDVCRKNGKAENPDCQNHIRFLVRNSSSPNPDTFYMCSTGAYKPTAYELKLSNNRFVVLKGELSGYGICPFDPNDNTTAVLVENGGPSRTTALFTGSVKDFLKSDPLIFRPAVYRNNILIAEHVRTRDRIGWLNEPQYVGSFEVGDYVYFFYREVALEYTNCGKKIYSRVARVCKSDEGGNQGFMKNTWVSFLKARLNCSIPGEYPYYFDEIQDVYRVGDMFYALFTTNANGLTASAICGYSLKNINSVFEGSFKQGNTTSIWLPVPENEVPDPRPGDCRSASYTSMQQDYTNKQKFRAQQQFVSQHSMLMDKAVSHQFREPIFFKGNCLMRKLVAIPNVAGGEGMVFFTASNTGIIYKIAAWPKINPEYDPPTTYLVTTYVPMVDKKPMWSLIFHDAWIYFGTDTAVGQLPVETCDKYIKIDLCIYDPFCGWDSNLGECRSNHLNINLISYKKIDLLAYSLEEAITKTVGELYSYEKISKITGSSVALRVAYRLHISGSVRWTHNGSGIQGDRHILAQDNSLIITDIRQPDEGRYTAKDNRGRIVAEYSLVVETNKEQIEQRWMRKFDQWCDEFERYQEDIRQWEKKCTACCEESSRANMIPALGGH</sequence>
<dbReference type="AlphaFoldDB" id="A0AAV4D1R7"/>
<dbReference type="InterPro" id="IPR036179">
    <property type="entry name" value="Ig-like_dom_sf"/>
</dbReference>
<dbReference type="SMART" id="SM00630">
    <property type="entry name" value="Sema"/>
    <property type="match status" value="1"/>
</dbReference>
<dbReference type="PROSITE" id="PS51004">
    <property type="entry name" value="SEMA"/>
    <property type="match status" value="1"/>
</dbReference>
<dbReference type="InterPro" id="IPR001627">
    <property type="entry name" value="Semap_dom"/>
</dbReference>
<comment type="caution">
    <text evidence="2">Lacks conserved residue(s) required for the propagation of feature annotation.</text>
</comment>
<dbReference type="InterPro" id="IPR015943">
    <property type="entry name" value="WD40/YVTN_repeat-like_dom_sf"/>
</dbReference>
<dbReference type="EMBL" id="BLXT01007308">
    <property type="protein sequence ID" value="GFO38050.1"/>
    <property type="molecule type" value="Genomic_DNA"/>
</dbReference>
<evidence type="ECO:0000256" key="1">
    <source>
        <dbReference type="ARBA" id="ARBA00009492"/>
    </source>
</evidence>
<comment type="caution">
    <text evidence="4">The sequence shown here is derived from an EMBL/GenBank/DDBJ whole genome shotgun (WGS) entry which is preliminary data.</text>
</comment>
<dbReference type="GO" id="GO:0045499">
    <property type="term" value="F:chemorepellent activity"/>
    <property type="evidence" value="ECO:0007669"/>
    <property type="project" value="TreeGrafter"/>
</dbReference>
<dbReference type="InterPro" id="IPR027231">
    <property type="entry name" value="Semaphorin"/>
</dbReference>
<feature type="domain" description="Sema" evidence="3">
    <location>
        <begin position="1"/>
        <end position="495"/>
    </location>
</feature>
<dbReference type="SUPFAM" id="SSF101912">
    <property type="entry name" value="Sema domain"/>
    <property type="match status" value="1"/>
</dbReference>
<dbReference type="Pfam" id="PF01403">
    <property type="entry name" value="Sema"/>
    <property type="match status" value="1"/>
</dbReference>